<dbReference type="Gene3D" id="3.30.9.10">
    <property type="entry name" value="D-Amino Acid Oxidase, subunit A, domain 2"/>
    <property type="match status" value="1"/>
</dbReference>
<dbReference type="Proteomes" id="UP000441354">
    <property type="component" value="Unassembled WGS sequence"/>
</dbReference>
<accession>A0A7V7RKQ6</accession>
<name>A0A7V7RKQ6_9BACI</name>
<evidence type="ECO:0000256" key="3">
    <source>
        <dbReference type="ARBA" id="ARBA00023004"/>
    </source>
</evidence>
<dbReference type="Gene3D" id="3.50.50.60">
    <property type="entry name" value="FAD/NAD(P)-binding domain"/>
    <property type="match status" value="1"/>
</dbReference>
<evidence type="ECO:0000256" key="5">
    <source>
        <dbReference type="ARBA" id="ARBA00023157"/>
    </source>
</evidence>
<sequence>MTNQMPRFPESYWTDIDLPSFQPLKEDTSADVVIVGGGITGITSAYLLAKEGLKVTLLEAGKILNGTTAHTTAKITAQHGVIYDEFIQHFGLEKTKLYYEASKGAQEFISKVKNELNIDCDYSEQDAIIYAESDEYREKLEKEISAYEKLGISGHLGNDFPFPIETKAVLTMNNQAQFHPLKYLHQLVQAFTDMGGTIYENTTAVDLEKGERPDVVTREGHRVKSKYVIAASHFPFADMKGFYFARLLPERSYVIAIKAEKEYPEGMYYSADQPKRSLRYTPVNGEKLLLIGGEGHKTGKGPDTLKHYEALEQFASSHFGIKEYSYRWSAQDLTSLDKMPYIGPITADQPHIFVATGYRKWGMTNGTAAALLLRDQILEKENPYSELFSPSRFVADPSIKKVISYNTDTAGQLLKGKLEYVPKEISDLSNDEGAVVIVDGKRSGAYKDMDGKLHVVDTTCTHMGCETRWNHGERTWDCPCHGSRFSYDGEVVEGPADKPLKKLNDVTG</sequence>
<dbReference type="GO" id="GO:0051537">
    <property type="term" value="F:2 iron, 2 sulfur cluster binding"/>
    <property type="evidence" value="ECO:0007669"/>
    <property type="project" value="UniProtKB-KW"/>
</dbReference>
<dbReference type="Gene3D" id="2.102.10.10">
    <property type="entry name" value="Rieske [2Fe-2S] iron-sulphur domain"/>
    <property type="match status" value="1"/>
</dbReference>
<keyword evidence="5" id="KW-1015">Disulfide bond</keyword>
<gene>
    <name evidence="7" type="ORF">F7732_14475</name>
</gene>
<dbReference type="PANTHER" id="PTHR13847:SF274">
    <property type="entry name" value="RIESKE 2FE-2S IRON-SULFUR PROTEIN YHFW-RELATED"/>
    <property type="match status" value="1"/>
</dbReference>
<dbReference type="InterPro" id="IPR036922">
    <property type="entry name" value="Rieske_2Fe-2S_sf"/>
</dbReference>
<protein>
    <submittedName>
        <fullName evidence="7">FAD-dependent oxidoreductase</fullName>
    </submittedName>
</protein>
<dbReference type="InterPro" id="IPR005805">
    <property type="entry name" value="Rieske_Fe-S_prot_C"/>
</dbReference>
<dbReference type="AlphaFoldDB" id="A0A7V7RKQ6"/>
<proteinExistence type="predicted"/>
<dbReference type="Pfam" id="PF00355">
    <property type="entry name" value="Rieske"/>
    <property type="match status" value="1"/>
</dbReference>
<comment type="caution">
    <text evidence="7">The sequence shown here is derived from an EMBL/GenBank/DDBJ whole genome shotgun (WGS) entry which is preliminary data.</text>
</comment>
<dbReference type="GO" id="GO:0016020">
    <property type="term" value="C:membrane"/>
    <property type="evidence" value="ECO:0007669"/>
    <property type="project" value="InterPro"/>
</dbReference>
<dbReference type="PROSITE" id="PS51296">
    <property type="entry name" value="RIESKE"/>
    <property type="match status" value="1"/>
</dbReference>
<dbReference type="InterPro" id="IPR036188">
    <property type="entry name" value="FAD/NAD-bd_sf"/>
</dbReference>
<dbReference type="RefSeq" id="WP_151574734.1">
    <property type="nucleotide sequence ID" value="NZ_WBOT01000004.1"/>
</dbReference>
<dbReference type="Pfam" id="PF01266">
    <property type="entry name" value="DAO"/>
    <property type="match status" value="1"/>
</dbReference>
<keyword evidence="4" id="KW-0411">Iron-sulfur</keyword>
<evidence type="ECO:0000259" key="6">
    <source>
        <dbReference type="PROSITE" id="PS51296"/>
    </source>
</evidence>
<keyword evidence="8" id="KW-1185">Reference proteome</keyword>
<evidence type="ECO:0000313" key="7">
    <source>
        <dbReference type="EMBL" id="KAB2331868.1"/>
    </source>
</evidence>
<dbReference type="CDD" id="cd03477">
    <property type="entry name" value="Rieske_YhfW_C"/>
    <property type="match status" value="1"/>
</dbReference>
<keyword evidence="3" id="KW-0408">Iron</keyword>
<reference evidence="7 8" key="1">
    <citation type="journal article" date="2014" name="Arch. Microbiol.">
        <title>Bacillus mesophilum sp. nov., strain IITR-54T, a novel 4-chlorobiphenyl dechlorinating bacterium.</title>
        <authorList>
            <person name="Manickam N."/>
            <person name="Singh N.K."/>
            <person name="Bajaj A."/>
            <person name="Kumar R.M."/>
            <person name="Kaur G."/>
            <person name="Kaur N."/>
            <person name="Bala M."/>
            <person name="Kumar A."/>
            <person name="Mayilraj S."/>
        </authorList>
    </citation>
    <scope>NUCLEOTIDE SEQUENCE [LARGE SCALE GENOMIC DNA]</scope>
    <source>
        <strain evidence="7 8">IITR-54</strain>
    </source>
</reference>
<dbReference type="GO" id="GO:0016705">
    <property type="term" value="F:oxidoreductase activity, acting on paired donors, with incorporation or reduction of molecular oxygen"/>
    <property type="evidence" value="ECO:0007669"/>
    <property type="project" value="UniProtKB-ARBA"/>
</dbReference>
<dbReference type="GO" id="GO:0004497">
    <property type="term" value="F:monooxygenase activity"/>
    <property type="evidence" value="ECO:0007669"/>
    <property type="project" value="UniProtKB-ARBA"/>
</dbReference>
<evidence type="ECO:0000256" key="2">
    <source>
        <dbReference type="ARBA" id="ARBA00022723"/>
    </source>
</evidence>
<dbReference type="InterPro" id="IPR006076">
    <property type="entry name" value="FAD-dep_OxRdtase"/>
</dbReference>
<dbReference type="InterPro" id="IPR038010">
    <property type="entry name" value="YhfW_C"/>
</dbReference>
<evidence type="ECO:0000256" key="4">
    <source>
        <dbReference type="ARBA" id="ARBA00023014"/>
    </source>
</evidence>
<keyword evidence="2" id="KW-0479">Metal-binding</keyword>
<dbReference type="InterPro" id="IPR017941">
    <property type="entry name" value="Rieske_2Fe-2S"/>
</dbReference>
<evidence type="ECO:0000256" key="1">
    <source>
        <dbReference type="ARBA" id="ARBA00022714"/>
    </source>
</evidence>
<dbReference type="SUPFAM" id="SSF50022">
    <property type="entry name" value="ISP domain"/>
    <property type="match status" value="1"/>
</dbReference>
<dbReference type="FunFam" id="2.102.10.10:FF:000014">
    <property type="entry name" value="Oxidoreductase, FAD dependent"/>
    <property type="match status" value="1"/>
</dbReference>
<dbReference type="EMBL" id="WBOT01000004">
    <property type="protein sequence ID" value="KAB2331868.1"/>
    <property type="molecule type" value="Genomic_DNA"/>
</dbReference>
<dbReference type="PRINTS" id="PR00162">
    <property type="entry name" value="RIESKE"/>
</dbReference>
<dbReference type="SUPFAM" id="SSF51905">
    <property type="entry name" value="FAD/NAD(P)-binding domain"/>
    <property type="match status" value="1"/>
</dbReference>
<dbReference type="GO" id="GO:0046872">
    <property type="term" value="F:metal ion binding"/>
    <property type="evidence" value="ECO:0007669"/>
    <property type="project" value="UniProtKB-KW"/>
</dbReference>
<feature type="domain" description="Rieske" evidence="6">
    <location>
        <begin position="420"/>
        <end position="508"/>
    </location>
</feature>
<evidence type="ECO:0000313" key="8">
    <source>
        <dbReference type="Proteomes" id="UP000441354"/>
    </source>
</evidence>
<dbReference type="PANTHER" id="PTHR13847">
    <property type="entry name" value="SARCOSINE DEHYDROGENASE-RELATED"/>
    <property type="match status" value="1"/>
</dbReference>
<dbReference type="OrthoDB" id="9767869at2"/>
<organism evidence="7 8">
    <name type="scientific">Bacillus mesophilum</name>
    <dbReference type="NCBI Taxonomy" id="1071718"/>
    <lineage>
        <taxon>Bacteria</taxon>
        <taxon>Bacillati</taxon>
        <taxon>Bacillota</taxon>
        <taxon>Bacilli</taxon>
        <taxon>Bacillales</taxon>
        <taxon>Bacillaceae</taxon>
        <taxon>Bacillus</taxon>
    </lineage>
</organism>
<dbReference type="GO" id="GO:0005737">
    <property type="term" value="C:cytoplasm"/>
    <property type="evidence" value="ECO:0007669"/>
    <property type="project" value="TreeGrafter"/>
</dbReference>
<keyword evidence="1" id="KW-0001">2Fe-2S</keyword>